<dbReference type="EMBL" id="JRLY01000021">
    <property type="protein sequence ID" value="KGO91299.1"/>
    <property type="molecule type" value="Genomic_DNA"/>
</dbReference>
<dbReference type="InterPro" id="IPR025665">
    <property type="entry name" value="Beta-barrel_OMP_2"/>
</dbReference>
<name>A0A0A2MG93_9FLAO</name>
<organism evidence="3 4">
    <name type="scientific">Flavobacterium subsaxonicum WB 4.1-42 = DSM 21790</name>
    <dbReference type="NCBI Taxonomy" id="1121898"/>
    <lineage>
        <taxon>Bacteria</taxon>
        <taxon>Pseudomonadati</taxon>
        <taxon>Bacteroidota</taxon>
        <taxon>Flavobacteriia</taxon>
        <taxon>Flavobacteriales</taxon>
        <taxon>Flavobacteriaceae</taxon>
        <taxon>Flavobacterium</taxon>
    </lineage>
</organism>
<dbReference type="eggNOG" id="COG3637">
    <property type="taxonomic scope" value="Bacteria"/>
</dbReference>
<dbReference type="OrthoDB" id="947434at2"/>
<gene>
    <name evidence="3" type="ORF">Q766_18655</name>
</gene>
<accession>A0A0A2MG93</accession>
<sequence>MKKIIVVLICFLAIQASAQITIKPGVRAGANFSRLINTDLDAKTDFYVGGFVAIKLAKFYTLQPELTYSRQGGKGKFYFDDVDFGNGDPAFAQSADVDYQIQYLSLGVMNKFKIIGGFHGVIGPNIDFKVGDNLKGFEEDVVGLDLGLTLGFGYTLPMGLTFEARAKIGFLDIFGDDMYYDDTNYYNNRYGGDPVTNSTLQLGVAYQF</sequence>
<dbReference type="Pfam" id="PF13568">
    <property type="entry name" value="OMP_b-brl_2"/>
    <property type="match status" value="1"/>
</dbReference>
<proteinExistence type="predicted"/>
<keyword evidence="4" id="KW-1185">Reference proteome</keyword>
<reference evidence="3 4" key="1">
    <citation type="submission" date="2013-09" db="EMBL/GenBank/DDBJ databases">
        <authorList>
            <person name="Zeng Z."/>
            <person name="Chen C."/>
        </authorList>
    </citation>
    <scope>NUCLEOTIDE SEQUENCE [LARGE SCALE GENOMIC DNA]</scope>
    <source>
        <strain evidence="3 4">WB 4.1-42</strain>
    </source>
</reference>
<feature type="domain" description="Outer membrane protein beta-barrel" evidence="2">
    <location>
        <begin position="20"/>
        <end position="174"/>
    </location>
</feature>
<evidence type="ECO:0000313" key="4">
    <source>
        <dbReference type="Proteomes" id="UP000030111"/>
    </source>
</evidence>
<dbReference type="RefSeq" id="WP_026990017.1">
    <property type="nucleotide sequence ID" value="NZ_AUGP01000007.1"/>
</dbReference>
<protein>
    <recommendedName>
        <fullName evidence="2">Outer membrane protein beta-barrel domain-containing protein</fullName>
    </recommendedName>
</protein>
<dbReference type="Proteomes" id="UP000030111">
    <property type="component" value="Unassembled WGS sequence"/>
</dbReference>
<feature type="chain" id="PRO_5002003304" description="Outer membrane protein beta-barrel domain-containing protein" evidence="1">
    <location>
        <begin position="19"/>
        <end position="208"/>
    </location>
</feature>
<evidence type="ECO:0000256" key="1">
    <source>
        <dbReference type="SAM" id="SignalP"/>
    </source>
</evidence>
<dbReference type="STRING" id="1121898.GCA_000422725_04005"/>
<keyword evidence="1" id="KW-0732">Signal</keyword>
<comment type="caution">
    <text evidence="3">The sequence shown here is derived from an EMBL/GenBank/DDBJ whole genome shotgun (WGS) entry which is preliminary data.</text>
</comment>
<evidence type="ECO:0000259" key="2">
    <source>
        <dbReference type="Pfam" id="PF13568"/>
    </source>
</evidence>
<feature type="signal peptide" evidence="1">
    <location>
        <begin position="1"/>
        <end position="18"/>
    </location>
</feature>
<dbReference type="AlphaFoldDB" id="A0A0A2MG93"/>
<evidence type="ECO:0000313" key="3">
    <source>
        <dbReference type="EMBL" id="KGO91299.1"/>
    </source>
</evidence>